<accession>A0A5C6NGD4</accession>
<feature type="compositionally biased region" description="Basic and acidic residues" evidence="1">
    <location>
        <begin position="1"/>
        <end position="21"/>
    </location>
</feature>
<protein>
    <submittedName>
        <fullName evidence="2">Uncharacterized protein</fullName>
    </submittedName>
</protein>
<evidence type="ECO:0000313" key="3">
    <source>
        <dbReference type="Proteomes" id="UP000324091"/>
    </source>
</evidence>
<evidence type="ECO:0000313" key="2">
    <source>
        <dbReference type="EMBL" id="TWW65060.1"/>
    </source>
</evidence>
<name>A0A5C6NGD4_9TELE</name>
<feature type="compositionally biased region" description="Basic and acidic residues" evidence="1">
    <location>
        <begin position="216"/>
        <end position="238"/>
    </location>
</feature>
<feature type="compositionally biased region" description="Acidic residues" evidence="1">
    <location>
        <begin position="200"/>
        <end position="215"/>
    </location>
</feature>
<dbReference type="Proteomes" id="UP000324091">
    <property type="component" value="Chromosome 22"/>
</dbReference>
<feature type="compositionally biased region" description="Basic and acidic residues" evidence="1">
    <location>
        <begin position="173"/>
        <end position="184"/>
    </location>
</feature>
<keyword evidence="3" id="KW-1185">Reference proteome</keyword>
<feature type="region of interest" description="Disordered" evidence="1">
    <location>
        <begin position="158"/>
        <end position="238"/>
    </location>
</feature>
<gene>
    <name evidence="2" type="ORF">D4764_22G0007070</name>
</gene>
<evidence type="ECO:0000256" key="1">
    <source>
        <dbReference type="SAM" id="MobiDB-lite"/>
    </source>
</evidence>
<proteinExistence type="predicted"/>
<feature type="region of interest" description="Disordered" evidence="1">
    <location>
        <begin position="1"/>
        <end position="34"/>
    </location>
</feature>
<dbReference type="AlphaFoldDB" id="A0A5C6NGD4"/>
<reference evidence="2 3" key="1">
    <citation type="submission" date="2019-04" db="EMBL/GenBank/DDBJ databases">
        <title>Chromosome genome assembly for Takifugu flavidus.</title>
        <authorList>
            <person name="Xiao S."/>
        </authorList>
    </citation>
    <scope>NUCLEOTIDE SEQUENCE [LARGE SCALE GENOMIC DNA]</scope>
    <source>
        <strain evidence="2">HTHZ2018</strain>
        <tissue evidence="2">Muscle</tissue>
    </source>
</reference>
<comment type="caution">
    <text evidence="2">The sequence shown here is derived from an EMBL/GenBank/DDBJ whole genome shotgun (WGS) entry which is preliminary data.</text>
</comment>
<sequence>MTRRGQLKEKPLDTEKLERLGDPPMDQFDASSRKWFPDKNRDRCRIVADRDPSTDKRQLLSYNKMKLEEKVLKEARSKIFSRFLQLGASFHPGSFLHCGNCFLAEGHGGSANYSGYWWRSSVPQENNSVPSWGTIKYSSWIDGRGQCCNEETLSRTRLMYGDPPADGLLGRGRRGEVEGRGGEKKKQRQMRKAGQGSNGEDPDDEGETEDDDEDGDYWREQQEKLERERKAIMEDDVW</sequence>
<dbReference type="EMBL" id="RHFK02000015">
    <property type="protein sequence ID" value="TWW65060.1"/>
    <property type="molecule type" value="Genomic_DNA"/>
</dbReference>
<organism evidence="2 3">
    <name type="scientific">Takifugu flavidus</name>
    <name type="common">sansaifugu</name>
    <dbReference type="NCBI Taxonomy" id="433684"/>
    <lineage>
        <taxon>Eukaryota</taxon>
        <taxon>Metazoa</taxon>
        <taxon>Chordata</taxon>
        <taxon>Craniata</taxon>
        <taxon>Vertebrata</taxon>
        <taxon>Euteleostomi</taxon>
        <taxon>Actinopterygii</taxon>
        <taxon>Neopterygii</taxon>
        <taxon>Teleostei</taxon>
        <taxon>Neoteleostei</taxon>
        <taxon>Acanthomorphata</taxon>
        <taxon>Eupercaria</taxon>
        <taxon>Tetraodontiformes</taxon>
        <taxon>Tetradontoidea</taxon>
        <taxon>Tetraodontidae</taxon>
        <taxon>Takifugu</taxon>
    </lineage>
</organism>